<dbReference type="EMBL" id="DS268110">
    <property type="protein sequence ID" value="KMM67574.1"/>
    <property type="molecule type" value="Genomic_DNA"/>
</dbReference>
<dbReference type="Proteomes" id="UP000054567">
    <property type="component" value="Unassembled WGS sequence"/>
</dbReference>
<evidence type="ECO:0000313" key="1">
    <source>
        <dbReference type="EMBL" id="KMM67574.1"/>
    </source>
</evidence>
<name>A0A0J6FFC3_COCPO</name>
<gene>
    <name evidence="1" type="ORF">CPAG_03907</name>
</gene>
<protein>
    <submittedName>
        <fullName evidence="1">Uncharacterized protein</fullName>
    </submittedName>
</protein>
<organism evidence="1 2">
    <name type="scientific">Coccidioides posadasii RMSCC 3488</name>
    <dbReference type="NCBI Taxonomy" id="454284"/>
    <lineage>
        <taxon>Eukaryota</taxon>
        <taxon>Fungi</taxon>
        <taxon>Dikarya</taxon>
        <taxon>Ascomycota</taxon>
        <taxon>Pezizomycotina</taxon>
        <taxon>Eurotiomycetes</taxon>
        <taxon>Eurotiomycetidae</taxon>
        <taxon>Onygenales</taxon>
        <taxon>Onygenaceae</taxon>
        <taxon>Coccidioides</taxon>
    </lineage>
</organism>
<sequence>MPCGAFLALEKQWSSIPIFHLLIHQSSSAQYDRSTQALCTRNFYLNLAGTRIWPRQELLPMHRIPQLGIGTQIPTLAVRLSRGHFPLLEIRFRVCKQGRICTWKGLSTKQAEGGDMLHAEAFPRISRRPVVFKALLLGQLRRPRGGTLFRRAQDVRVRPQPARYSVVYRT</sequence>
<accession>A0A0J6FFC3</accession>
<dbReference type="AlphaFoldDB" id="A0A0J6FFC3"/>
<reference evidence="2" key="2">
    <citation type="journal article" date="2009" name="Genome Res.">
        <title>Comparative genomic analyses of the human fungal pathogens Coccidioides and their relatives.</title>
        <authorList>
            <person name="Sharpton T.J."/>
            <person name="Stajich J.E."/>
            <person name="Rounsley S.D."/>
            <person name="Gardner M.J."/>
            <person name="Wortman J.R."/>
            <person name="Jordar V.S."/>
            <person name="Maiti R."/>
            <person name="Kodira C.D."/>
            <person name="Neafsey D.E."/>
            <person name="Zeng Q."/>
            <person name="Hung C.-Y."/>
            <person name="McMahan C."/>
            <person name="Muszewska A."/>
            <person name="Grynberg M."/>
            <person name="Mandel M.A."/>
            <person name="Kellner E.M."/>
            <person name="Barker B.M."/>
            <person name="Galgiani J.N."/>
            <person name="Orbach M.J."/>
            <person name="Kirkland T.N."/>
            <person name="Cole G.T."/>
            <person name="Henn M.R."/>
            <person name="Birren B.W."/>
            <person name="Taylor J.W."/>
        </authorList>
    </citation>
    <scope>NUCLEOTIDE SEQUENCE [LARGE SCALE GENOMIC DNA]</scope>
    <source>
        <strain evidence="2">RMSCC 3488</strain>
    </source>
</reference>
<reference evidence="1 2" key="1">
    <citation type="submission" date="2007-06" db="EMBL/GenBank/DDBJ databases">
        <title>The Genome Sequence of Coccidioides posadasii RMSCC_3488.</title>
        <authorList>
            <consortium name="Coccidioides Genome Resources Consortium"/>
            <consortium name="The Broad Institute Genome Sequencing Platform"/>
            <person name="Henn M.R."/>
            <person name="Sykes S."/>
            <person name="Young S."/>
            <person name="Jaffe D."/>
            <person name="Berlin A."/>
            <person name="Alvarez P."/>
            <person name="Butler J."/>
            <person name="Gnerre S."/>
            <person name="Grabherr M."/>
            <person name="Mauceli E."/>
            <person name="Brockman W."/>
            <person name="Kodira C."/>
            <person name="Alvarado L."/>
            <person name="Zeng Q."/>
            <person name="Crawford M."/>
            <person name="Antoine C."/>
            <person name="Devon K."/>
            <person name="Galgiani J."/>
            <person name="Orsborn K."/>
            <person name="Lewis M.L."/>
            <person name="Nusbaum C."/>
            <person name="Galagan J."/>
            <person name="Birren B."/>
        </authorList>
    </citation>
    <scope>NUCLEOTIDE SEQUENCE [LARGE SCALE GENOMIC DNA]</scope>
    <source>
        <strain evidence="1 2">RMSCC 3488</strain>
    </source>
</reference>
<proteinExistence type="predicted"/>
<dbReference type="VEuPathDB" id="FungiDB:CPAG_03907"/>
<reference evidence="2" key="3">
    <citation type="journal article" date="2010" name="Genome Res.">
        <title>Population genomic sequencing of Coccidioides fungi reveals recent hybridization and transposon control.</title>
        <authorList>
            <person name="Neafsey D.E."/>
            <person name="Barker B.M."/>
            <person name="Sharpton T.J."/>
            <person name="Stajich J.E."/>
            <person name="Park D.J."/>
            <person name="Whiston E."/>
            <person name="Hung C.-Y."/>
            <person name="McMahan C."/>
            <person name="White J."/>
            <person name="Sykes S."/>
            <person name="Heiman D."/>
            <person name="Young S."/>
            <person name="Zeng Q."/>
            <person name="Abouelleil A."/>
            <person name="Aftuck L."/>
            <person name="Bessette D."/>
            <person name="Brown A."/>
            <person name="FitzGerald M."/>
            <person name="Lui A."/>
            <person name="Macdonald J.P."/>
            <person name="Priest M."/>
            <person name="Orbach M.J."/>
            <person name="Galgiani J.N."/>
            <person name="Kirkland T.N."/>
            <person name="Cole G.T."/>
            <person name="Birren B.W."/>
            <person name="Henn M.R."/>
            <person name="Taylor J.W."/>
            <person name="Rounsley S.D."/>
        </authorList>
    </citation>
    <scope>NUCLEOTIDE SEQUENCE [LARGE SCALE GENOMIC DNA]</scope>
    <source>
        <strain evidence="2">RMSCC 3488</strain>
    </source>
</reference>
<evidence type="ECO:0000313" key="2">
    <source>
        <dbReference type="Proteomes" id="UP000054567"/>
    </source>
</evidence>